<dbReference type="Proteomes" id="UP000665561">
    <property type="component" value="Unassembled WGS sequence"/>
</dbReference>
<evidence type="ECO:0000256" key="6">
    <source>
        <dbReference type="SAM" id="Phobius"/>
    </source>
</evidence>
<evidence type="ECO:0000256" key="1">
    <source>
        <dbReference type="ARBA" id="ARBA00004141"/>
    </source>
</evidence>
<name>A0ABW9XQ48_9BACL</name>
<dbReference type="InterPro" id="IPR051401">
    <property type="entry name" value="GtrA_CellWall_Glycosyl"/>
</dbReference>
<organism evidence="8 9">
    <name type="scientific">Paenibacillus glycinis</name>
    <dbReference type="NCBI Taxonomy" id="2697035"/>
    <lineage>
        <taxon>Bacteria</taxon>
        <taxon>Bacillati</taxon>
        <taxon>Bacillota</taxon>
        <taxon>Bacilli</taxon>
        <taxon>Bacillales</taxon>
        <taxon>Paenibacillaceae</taxon>
        <taxon>Paenibacillus</taxon>
    </lineage>
</organism>
<gene>
    <name evidence="8" type="ORF">GT019_11475</name>
</gene>
<dbReference type="EMBL" id="JAAAMV010000007">
    <property type="protein sequence ID" value="NBD24492.1"/>
    <property type="molecule type" value="Genomic_DNA"/>
</dbReference>
<reference evidence="8 9" key="1">
    <citation type="submission" date="2020-01" db="EMBL/GenBank/DDBJ databases">
        <title>Paenibacillus soybeanensis sp. nov. isolated from the nodules of soybean (Glycine max(L.) Merr).</title>
        <authorList>
            <person name="Wang H."/>
        </authorList>
    </citation>
    <scope>NUCLEOTIDE SEQUENCE [LARGE SCALE GENOMIC DNA]</scope>
    <source>
        <strain evidence="8 9">T1</strain>
    </source>
</reference>
<keyword evidence="9" id="KW-1185">Reference proteome</keyword>
<dbReference type="Pfam" id="PF04138">
    <property type="entry name" value="GtrA_DPMS_TM"/>
    <property type="match status" value="1"/>
</dbReference>
<accession>A0ABW9XQ48</accession>
<comment type="similarity">
    <text evidence="2">Belongs to the GtrA family.</text>
</comment>
<sequence>MNGRLLRFAAVGLLNTGADLLAFAMLTAAGCSVVTAQILAYGCGMLNSYLLNRSWTFGSGASRYRELPRFLLLNLAVLAFVAWLLEQLHAGAGLPLLPSKLLATGAGMIVNYAGSRCWVFGAGDYSTQARRKTRHDHS</sequence>
<dbReference type="PANTHER" id="PTHR38459:SF1">
    <property type="entry name" value="PROPHAGE BACTOPRENOL-LINKED GLUCOSE TRANSLOCASE HOMOLOG"/>
    <property type="match status" value="1"/>
</dbReference>
<evidence type="ECO:0000313" key="9">
    <source>
        <dbReference type="Proteomes" id="UP000665561"/>
    </source>
</evidence>
<evidence type="ECO:0000256" key="3">
    <source>
        <dbReference type="ARBA" id="ARBA00022692"/>
    </source>
</evidence>
<evidence type="ECO:0000256" key="5">
    <source>
        <dbReference type="ARBA" id="ARBA00023136"/>
    </source>
</evidence>
<keyword evidence="5 6" id="KW-0472">Membrane</keyword>
<dbReference type="InterPro" id="IPR007267">
    <property type="entry name" value="GtrA_DPMS_TM"/>
</dbReference>
<comment type="caution">
    <text evidence="8">The sequence shown here is derived from an EMBL/GenBank/DDBJ whole genome shotgun (WGS) entry which is preliminary data.</text>
</comment>
<feature type="transmembrane region" description="Helical" evidence="6">
    <location>
        <begin position="105"/>
        <end position="125"/>
    </location>
</feature>
<dbReference type="PROSITE" id="PS51257">
    <property type="entry name" value="PROKAR_LIPOPROTEIN"/>
    <property type="match status" value="1"/>
</dbReference>
<evidence type="ECO:0000313" key="8">
    <source>
        <dbReference type="EMBL" id="NBD24492.1"/>
    </source>
</evidence>
<dbReference type="RefSeq" id="WP_161743292.1">
    <property type="nucleotide sequence ID" value="NZ_JAAAMV010000007.1"/>
</dbReference>
<comment type="subcellular location">
    <subcellularLocation>
        <location evidence="1">Membrane</location>
        <topology evidence="1">Multi-pass membrane protein</topology>
    </subcellularLocation>
</comment>
<feature type="transmembrane region" description="Helical" evidence="6">
    <location>
        <begin position="67"/>
        <end position="85"/>
    </location>
</feature>
<feature type="transmembrane region" description="Helical" evidence="6">
    <location>
        <begin position="20"/>
        <end position="46"/>
    </location>
</feature>
<proteinExistence type="inferred from homology"/>
<feature type="domain" description="GtrA/DPMS transmembrane" evidence="7">
    <location>
        <begin position="7"/>
        <end position="120"/>
    </location>
</feature>
<keyword evidence="3 6" id="KW-0812">Transmembrane</keyword>
<evidence type="ECO:0000259" key="7">
    <source>
        <dbReference type="Pfam" id="PF04138"/>
    </source>
</evidence>
<protein>
    <submittedName>
        <fullName evidence="8">GtrA family protein</fullName>
    </submittedName>
</protein>
<dbReference type="PANTHER" id="PTHR38459">
    <property type="entry name" value="PROPHAGE BACTOPRENOL-LINKED GLUCOSE TRANSLOCASE HOMOLOG"/>
    <property type="match status" value="1"/>
</dbReference>
<keyword evidence="4 6" id="KW-1133">Transmembrane helix</keyword>
<evidence type="ECO:0000256" key="4">
    <source>
        <dbReference type="ARBA" id="ARBA00022989"/>
    </source>
</evidence>
<evidence type="ECO:0000256" key="2">
    <source>
        <dbReference type="ARBA" id="ARBA00009399"/>
    </source>
</evidence>